<dbReference type="GO" id="GO:0005840">
    <property type="term" value="C:ribosome"/>
    <property type="evidence" value="ECO:0007669"/>
    <property type="project" value="UniProtKB-KW"/>
</dbReference>
<organism evidence="5 6">
    <name type="scientific">Thecamonas trahens ATCC 50062</name>
    <dbReference type="NCBI Taxonomy" id="461836"/>
    <lineage>
        <taxon>Eukaryota</taxon>
        <taxon>Apusozoa</taxon>
        <taxon>Apusomonadida</taxon>
        <taxon>Apusomonadidae</taxon>
        <taxon>Thecamonas</taxon>
    </lineage>
</organism>
<reference evidence="5 6" key="1">
    <citation type="submission" date="2010-05" db="EMBL/GenBank/DDBJ databases">
        <title>The Genome Sequence of Thecamonas trahens ATCC 50062.</title>
        <authorList>
            <consortium name="The Broad Institute Genome Sequencing Platform"/>
            <person name="Russ C."/>
            <person name="Cuomo C."/>
            <person name="Shea T."/>
            <person name="Young S.K."/>
            <person name="Zeng Q."/>
            <person name="Koehrsen M."/>
            <person name="Haas B."/>
            <person name="Borodovsky M."/>
            <person name="Guigo R."/>
            <person name="Alvarado L."/>
            <person name="Berlin A."/>
            <person name="Bochicchio J."/>
            <person name="Borenstein D."/>
            <person name="Chapman S."/>
            <person name="Chen Z."/>
            <person name="Freedman E."/>
            <person name="Gellesch M."/>
            <person name="Goldberg J."/>
            <person name="Griggs A."/>
            <person name="Gujja S."/>
            <person name="Heilman E."/>
            <person name="Heiman D."/>
            <person name="Hepburn T."/>
            <person name="Howarth C."/>
            <person name="Jen D."/>
            <person name="Larson L."/>
            <person name="Mehta T."/>
            <person name="Park D."/>
            <person name="Pearson M."/>
            <person name="Roberts A."/>
            <person name="Saif S."/>
            <person name="Shenoy N."/>
            <person name="Sisk P."/>
            <person name="Stolte C."/>
            <person name="Sykes S."/>
            <person name="Thomson T."/>
            <person name="Walk T."/>
            <person name="White J."/>
            <person name="Yandava C."/>
            <person name="Burger G."/>
            <person name="Gray M.W."/>
            <person name="Holland P.W.H."/>
            <person name="King N."/>
            <person name="Lang F.B.F."/>
            <person name="Roger A.J."/>
            <person name="Ruiz-Trillo I."/>
            <person name="Lander E."/>
            <person name="Nusbaum C."/>
        </authorList>
    </citation>
    <scope>NUCLEOTIDE SEQUENCE [LARGE SCALE GENOMIC DNA]</scope>
    <source>
        <strain evidence="5 6">ATCC 50062</strain>
    </source>
</reference>
<dbReference type="InterPro" id="IPR018282">
    <property type="entry name" value="Ribosomal_eS6_CS"/>
</dbReference>
<evidence type="ECO:0000313" key="6">
    <source>
        <dbReference type="Proteomes" id="UP000054408"/>
    </source>
</evidence>
<dbReference type="SMART" id="SM01405">
    <property type="entry name" value="Ribosomal_S6e"/>
    <property type="match status" value="1"/>
</dbReference>
<dbReference type="OrthoDB" id="10260596at2759"/>
<name>A0A0L0DKD6_THETB</name>
<dbReference type="PIRSF" id="PIRSF002129">
    <property type="entry name" value="Ribosom_S6_euk"/>
    <property type="match status" value="1"/>
</dbReference>
<gene>
    <name evidence="5" type="ORF">AMSG_09024</name>
</gene>
<dbReference type="Gene3D" id="1.20.5.2650">
    <property type="match status" value="1"/>
</dbReference>
<dbReference type="eggNOG" id="KOG1646">
    <property type="taxonomic scope" value="Eukaryota"/>
</dbReference>
<evidence type="ECO:0000256" key="3">
    <source>
        <dbReference type="ARBA" id="ARBA00023274"/>
    </source>
</evidence>
<dbReference type="InterPro" id="IPR001377">
    <property type="entry name" value="Ribosomal_eS6"/>
</dbReference>
<proteinExistence type="inferred from homology"/>
<protein>
    <recommendedName>
        <fullName evidence="4">40S ribosomal protein S6</fullName>
    </recommendedName>
</protein>
<keyword evidence="3 4" id="KW-0687">Ribonucleoprotein</keyword>
<evidence type="ECO:0000256" key="4">
    <source>
        <dbReference type="PIRNR" id="PIRNR002129"/>
    </source>
</evidence>
<dbReference type="PANTHER" id="PTHR11502">
    <property type="entry name" value="40S RIBOSOMAL PROTEIN S6"/>
    <property type="match status" value="1"/>
</dbReference>
<dbReference type="RefSeq" id="XP_013754968.1">
    <property type="nucleotide sequence ID" value="XM_013899514.1"/>
</dbReference>
<keyword evidence="2 4" id="KW-0689">Ribosomal protein</keyword>
<dbReference type="PROSITE" id="PS00578">
    <property type="entry name" value="RIBOSOMAL_S6E"/>
    <property type="match status" value="1"/>
</dbReference>
<dbReference type="GO" id="GO:0006412">
    <property type="term" value="P:translation"/>
    <property type="evidence" value="ECO:0007669"/>
    <property type="project" value="InterPro"/>
</dbReference>
<dbReference type="GeneID" id="25567576"/>
<dbReference type="GO" id="GO:1990904">
    <property type="term" value="C:ribonucleoprotein complex"/>
    <property type="evidence" value="ECO:0007669"/>
    <property type="project" value="UniProtKB-KW"/>
</dbReference>
<dbReference type="Proteomes" id="UP000054408">
    <property type="component" value="Unassembled WGS sequence"/>
</dbReference>
<dbReference type="InterPro" id="IPR014401">
    <property type="entry name" value="Ribosomal_eS6-like"/>
</dbReference>
<dbReference type="EMBL" id="GL349476">
    <property type="protein sequence ID" value="KNC52869.1"/>
    <property type="molecule type" value="Genomic_DNA"/>
</dbReference>
<sequence length="235" mass="26662">MKINIANPATGAQKLLDVEDDLKVRHFMDKRISAEVAADPLGEEFAGYVFKITGGNDKQGFPMKQGVLLPHRTRILLSKGDSCYRSKRSGERKRKSVRGCIVQQDLSVINVVIVKRGPADLPGLTDVSHPRRLGPKRVTKIRKLFDLDEDDDVRKFVVRRAIEKNGKTFYKSPKIQRLVTPRRLERKRRRLNEKKQIIAKKVAEAQAYADLLAERASKRKAERAAQLAKKKKGGK</sequence>
<dbReference type="OMA" id="KPRYKAP"/>
<keyword evidence="6" id="KW-1185">Reference proteome</keyword>
<evidence type="ECO:0000313" key="5">
    <source>
        <dbReference type="EMBL" id="KNC52869.1"/>
    </source>
</evidence>
<dbReference type="Pfam" id="PF01092">
    <property type="entry name" value="Ribosomal_S6e"/>
    <property type="match status" value="1"/>
</dbReference>
<accession>A0A0L0DKD6</accession>
<dbReference type="AlphaFoldDB" id="A0A0L0DKD6"/>
<evidence type="ECO:0000256" key="2">
    <source>
        <dbReference type="ARBA" id="ARBA00022980"/>
    </source>
</evidence>
<dbReference type="GO" id="GO:0003735">
    <property type="term" value="F:structural constituent of ribosome"/>
    <property type="evidence" value="ECO:0007669"/>
    <property type="project" value="InterPro"/>
</dbReference>
<evidence type="ECO:0000256" key="1">
    <source>
        <dbReference type="ARBA" id="ARBA00009312"/>
    </source>
</evidence>
<dbReference type="STRING" id="461836.A0A0L0DKD6"/>
<comment type="similarity">
    <text evidence="1 4">Belongs to the eukaryotic ribosomal protein eS6 family.</text>
</comment>